<dbReference type="HAMAP" id="MF_02204">
    <property type="entry name" value="Pal"/>
    <property type="match status" value="1"/>
</dbReference>
<comment type="function">
    <text evidence="8">Part of the Tol-Pal system, which plays a role in outer membrane invagination during cell division and is important for maintaining outer membrane integrity.</text>
</comment>
<keyword evidence="5 8" id="KW-0998">Cell outer membrane</keyword>
<dbReference type="InterPro" id="IPR006665">
    <property type="entry name" value="OmpA-like"/>
</dbReference>
<reference evidence="12" key="1">
    <citation type="submission" date="2020-03" db="EMBL/GenBank/DDBJ databases">
        <title>Solimonas marina sp. nov., isolated from deep seawater of the Pacific Ocean.</title>
        <authorList>
            <person name="Liu X."/>
            <person name="Lai Q."/>
            <person name="Sun F."/>
            <person name="Gai Y."/>
            <person name="Li G."/>
            <person name="Shao Z."/>
        </authorList>
    </citation>
    <scope>NUCLEOTIDE SEQUENCE</scope>
    <source>
        <strain evidence="12">C16B3</strain>
    </source>
</reference>
<dbReference type="PANTHER" id="PTHR30329:SF21">
    <property type="entry name" value="LIPOPROTEIN YIAD-RELATED"/>
    <property type="match status" value="1"/>
</dbReference>
<dbReference type="Proteomes" id="UP000653472">
    <property type="component" value="Unassembled WGS sequence"/>
</dbReference>
<keyword evidence="2 8" id="KW-0732">Signal</keyword>
<feature type="region of interest" description="Disordered" evidence="9">
    <location>
        <begin position="24"/>
        <end position="52"/>
    </location>
</feature>
<evidence type="ECO:0000256" key="3">
    <source>
        <dbReference type="ARBA" id="ARBA00023136"/>
    </source>
</evidence>
<keyword evidence="7 8" id="KW-0131">Cell cycle</keyword>
<name>A0A970B7Z2_9GAMM</name>
<evidence type="ECO:0000256" key="2">
    <source>
        <dbReference type="ARBA" id="ARBA00022729"/>
    </source>
</evidence>
<dbReference type="GO" id="GO:0051301">
    <property type="term" value="P:cell division"/>
    <property type="evidence" value="ECO:0007669"/>
    <property type="project" value="UniProtKB-UniRule"/>
</dbReference>
<keyword evidence="4 8" id="KW-0564">Palmitate</keyword>
<dbReference type="InterPro" id="IPR014169">
    <property type="entry name" value="Pal_lipo_C"/>
</dbReference>
<comment type="subunit">
    <text evidence="8">The Tol-Pal system is composed of five core proteins: the inner membrane proteins TolA, TolQ and TolR, the periplasmic protein TolB and the outer membrane protein Pal. They form a network linking the inner and outer membranes and the peptidoglycan layer.</text>
</comment>
<feature type="signal peptide" evidence="10">
    <location>
        <begin position="1"/>
        <end position="22"/>
    </location>
</feature>
<dbReference type="CDD" id="cd07185">
    <property type="entry name" value="OmpA_C-like"/>
    <property type="match status" value="1"/>
</dbReference>
<organism evidence="12 13">
    <name type="scientific">Solimonas marina</name>
    <dbReference type="NCBI Taxonomy" id="2714601"/>
    <lineage>
        <taxon>Bacteria</taxon>
        <taxon>Pseudomonadati</taxon>
        <taxon>Pseudomonadota</taxon>
        <taxon>Gammaproteobacteria</taxon>
        <taxon>Nevskiales</taxon>
        <taxon>Nevskiaceae</taxon>
        <taxon>Solimonas</taxon>
    </lineage>
</organism>
<evidence type="ECO:0000256" key="9">
    <source>
        <dbReference type="SAM" id="MobiDB-lite"/>
    </source>
</evidence>
<accession>A0A970B7Z2</accession>
<evidence type="ECO:0000313" key="13">
    <source>
        <dbReference type="Proteomes" id="UP000653472"/>
    </source>
</evidence>
<dbReference type="EMBL" id="JAAVXB010000012">
    <property type="protein sequence ID" value="NKF24185.1"/>
    <property type="molecule type" value="Genomic_DNA"/>
</dbReference>
<evidence type="ECO:0000256" key="4">
    <source>
        <dbReference type="ARBA" id="ARBA00023139"/>
    </source>
</evidence>
<dbReference type="Gene3D" id="3.30.1330.60">
    <property type="entry name" value="OmpA-like domain"/>
    <property type="match status" value="1"/>
</dbReference>
<feature type="compositionally biased region" description="Polar residues" evidence="9">
    <location>
        <begin position="37"/>
        <end position="52"/>
    </location>
</feature>
<dbReference type="GO" id="GO:0009279">
    <property type="term" value="C:cell outer membrane"/>
    <property type="evidence" value="ECO:0007669"/>
    <property type="project" value="UniProtKB-SubCell"/>
</dbReference>
<dbReference type="PROSITE" id="PS51257">
    <property type="entry name" value="PROKAR_LIPOPROTEIN"/>
    <property type="match status" value="1"/>
</dbReference>
<dbReference type="PROSITE" id="PS51123">
    <property type="entry name" value="OMPA_2"/>
    <property type="match status" value="1"/>
</dbReference>
<dbReference type="InterPro" id="IPR050330">
    <property type="entry name" value="Bact_OuterMem_StrucFunc"/>
</dbReference>
<comment type="caution">
    <text evidence="12">The sequence shown here is derived from an EMBL/GenBank/DDBJ whole genome shotgun (WGS) entry which is preliminary data.</text>
</comment>
<dbReference type="PANTHER" id="PTHR30329">
    <property type="entry name" value="STATOR ELEMENT OF FLAGELLAR MOTOR COMPLEX"/>
    <property type="match status" value="1"/>
</dbReference>
<evidence type="ECO:0000313" key="12">
    <source>
        <dbReference type="EMBL" id="NKF24185.1"/>
    </source>
</evidence>
<comment type="similarity">
    <text evidence="8">Belongs to the Pal lipoprotein family.</text>
</comment>
<proteinExistence type="inferred from homology"/>
<evidence type="ECO:0000256" key="10">
    <source>
        <dbReference type="SAM" id="SignalP"/>
    </source>
</evidence>
<evidence type="ECO:0000259" key="11">
    <source>
        <dbReference type="PROSITE" id="PS51123"/>
    </source>
</evidence>
<dbReference type="InterPro" id="IPR006664">
    <property type="entry name" value="OMP_bac"/>
</dbReference>
<keyword evidence="3 8" id="KW-0472">Membrane</keyword>
<keyword evidence="1 8" id="KW-0132">Cell division</keyword>
<gene>
    <name evidence="8 12" type="primary">pal</name>
    <name evidence="12" type="ORF">G7Y82_17870</name>
</gene>
<evidence type="ECO:0000256" key="7">
    <source>
        <dbReference type="ARBA" id="ARBA00023306"/>
    </source>
</evidence>
<dbReference type="NCBIfam" id="TIGR02802">
    <property type="entry name" value="Pal_lipo"/>
    <property type="match status" value="1"/>
</dbReference>
<dbReference type="PROSITE" id="PS01068">
    <property type="entry name" value="OMPA_1"/>
    <property type="match status" value="1"/>
</dbReference>
<protein>
    <recommendedName>
        <fullName evidence="8">Peptidoglycan-associated lipoprotein</fullName>
        <shortName evidence="8">PAL</shortName>
    </recommendedName>
</protein>
<evidence type="ECO:0000256" key="8">
    <source>
        <dbReference type="HAMAP-Rule" id="MF_02204"/>
    </source>
</evidence>
<dbReference type="AlphaFoldDB" id="A0A970B7Z2"/>
<keyword evidence="13" id="KW-1185">Reference proteome</keyword>
<dbReference type="SUPFAM" id="SSF103088">
    <property type="entry name" value="OmpA-like"/>
    <property type="match status" value="1"/>
</dbReference>
<evidence type="ECO:0000256" key="5">
    <source>
        <dbReference type="ARBA" id="ARBA00023237"/>
    </source>
</evidence>
<evidence type="ECO:0000256" key="1">
    <source>
        <dbReference type="ARBA" id="ARBA00022618"/>
    </source>
</evidence>
<dbReference type="InterPro" id="IPR036737">
    <property type="entry name" value="OmpA-like_sf"/>
</dbReference>
<dbReference type="RefSeq" id="WP_168149513.1">
    <property type="nucleotide sequence ID" value="NZ_JAAVXB010000012.1"/>
</dbReference>
<evidence type="ECO:0000256" key="6">
    <source>
        <dbReference type="ARBA" id="ARBA00023288"/>
    </source>
</evidence>
<dbReference type="InterPro" id="IPR039001">
    <property type="entry name" value="Pal"/>
</dbReference>
<dbReference type="Pfam" id="PF00691">
    <property type="entry name" value="OmpA"/>
    <property type="match status" value="1"/>
</dbReference>
<feature type="chain" id="PRO_5037270846" description="Peptidoglycan-associated lipoprotein" evidence="10">
    <location>
        <begin position="23"/>
        <end position="174"/>
    </location>
</feature>
<dbReference type="InterPro" id="IPR006690">
    <property type="entry name" value="OMPA-like_CS"/>
</dbReference>
<sequence>MIKNKVLLSLVAVTTLALGACASKGEKTSNLPPPPQQQSTSAYNDTAGQGTQIGDEDARAMAERALTNNIIYFDFDSSAIGAEYGSIVDAYAKYLTANPVAKVRIEGHTDERGSREYNVALGERRANAVKDALVAQGVSPDQISVISYGEERPAVEGHDEAAWAKDRRAQIIRL</sequence>
<dbReference type="PRINTS" id="PR01021">
    <property type="entry name" value="OMPADOMAIN"/>
</dbReference>
<feature type="domain" description="OmpA-like" evidence="11">
    <location>
        <begin position="60"/>
        <end position="174"/>
    </location>
</feature>
<comment type="subcellular location">
    <subcellularLocation>
        <location evidence="8">Cell outer membrane</location>
        <topology evidence="8">Lipid-anchor</topology>
    </subcellularLocation>
</comment>
<keyword evidence="6 8" id="KW-0449">Lipoprotein</keyword>